<dbReference type="OrthoDB" id="9958685at2"/>
<evidence type="ECO:0000313" key="3">
    <source>
        <dbReference type="Proteomes" id="UP000219573"/>
    </source>
</evidence>
<accession>A0A285H1X0</accession>
<dbReference type="EMBL" id="OBDZ01000013">
    <property type="protein sequence ID" value="SNY29809.1"/>
    <property type="molecule type" value="Genomic_DNA"/>
</dbReference>
<name>A0A285H1X0_9FIRM</name>
<feature type="transmembrane region" description="Helical" evidence="1">
    <location>
        <begin position="47"/>
        <end position="68"/>
    </location>
</feature>
<keyword evidence="1" id="KW-0472">Membrane</keyword>
<keyword evidence="1" id="KW-0812">Transmembrane</keyword>
<evidence type="ECO:0000313" key="2">
    <source>
        <dbReference type="EMBL" id="SNY29809.1"/>
    </source>
</evidence>
<dbReference type="AlphaFoldDB" id="A0A285H1X0"/>
<gene>
    <name evidence="2" type="ORF">SAMN06265827_11318</name>
</gene>
<reference evidence="3" key="1">
    <citation type="submission" date="2017-09" db="EMBL/GenBank/DDBJ databases">
        <authorList>
            <person name="Varghese N."/>
            <person name="Submissions S."/>
        </authorList>
    </citation>
    <scope>NUCLEOTIDE SEQUENCE [LARGE SCALE GENOMIC DNA]</scope>
    <source>
        <strain evidence="3">MSL47</strain>
    </source>
</reference>
<dbReference type="RefSeq" id="WP_097017930.1">
    <property type="nucleotide sequence ID" value="NZ_OBDZ01000013.1"/>
</dbReference>
<protein>
    <submittedName>
        <fullName evidence="2">Uncharacterized protein</fullName>
    </submittedName>
</protein>
<keyword evidence="1" id="KW-1133">Transmembrane helix</keyword>
<sequence>MDEELVKLLIGIAVIIISIIVLYIRSGSKKSLYEFVLSSLMKFWDRLVKLLVVVAVIWFGVRVVAHLLRRIL</sequence>
<organism evidence="2 3">
    <name type="scientific">Orenia metallireducens</name>
    <dbReference type="NCBI Taxonomy" id="1413210"/>
    <lineage>
        <taxon>Bacteria</taxon>
        <taxon>Bacillati</taxon>
        <taxon>Bacillota</taxon>
        <taxon>Clostridia</taxon>
        <taxon>Halanaerobiales</taxon>
        <taxon>Halobacteroidaceae</taxon>
        <taxon>Orenia</taxon>
    </lineage>
</organism>
<proteinExistence type="predicted"/>
<evidence type="ECO:0000256" key="1">
    <source>
        <dbReference type="SAM" id="Phobius"/>
    </source>
</evidence>
<keyword evidence="3" id="KW-1185">Reference proteome</keyword>
<dbReference type="Proteomes" id="UP000219573">
    <property type="component" value="Unassembled WGS sequence"/>
</dbReference>
<feature type="transmembrane region" description="Helical" evidence="1">
    <location>
        <begin position="6"/>
        <end position="26"/>
    </location>
</feature>